<gene>
    <name evidence="18" type="ORF">Fot_45143</name>
</gene>
<organism evidence="18 19">
    <name type="scientific">Forsythia ovata</name>
    <dbReference type="NCBI Taxonomy" id="205694"/>
    <lineage>
        <taxon>Eukaryota</taxon>
        <taxon>Viridiplantae</taxon>
        <taxon>Streptophyta</taxon>
        <taxon>Embryophyta</taxon>
        <taxon>Tracheophyta</taxon>
        <taxon>Spermatophyta</taxon>
        <taxon>Magnoliopsida</taxon>
        <taxon>eudicotyledons</taxon>
        <taxon>Gunneridae</taxon>
        <taxon>Pentapetalae</taxon>
        <taxon>asterids</taxon>
        <taxon>lamiids</taxon>
        <taxon>Lamiales</taxon>
        <taxon>Oleaceae</taxon>
        <taxon>Forsythieae</taxon>
        <taxon>Forsythia</taxon>
    </lineage>
</organism>
<dbReference type="FunFam" id="1.10.287.70:FF:000127">
    <property type="entry name" value="Calcium-activated outward-rectifying potassium channel 1"/>
    <property type="match status" value="1"/>
</dbReference>
<evidence type="ECO:0000256" key="15">
    <source>
        <dbReference type="ARBA" id="ARBA00023303"/>
    </source>
</evidence>
<keyword evidence="15 18" id="KW-0407">Ion channel</keyword>
<keyword evidence="4" id="KW-0633">Potassium transport</keyword>
<feature type="domain" description="Potassium channel" evidence="17">
    <location>
        <begin position="267"/>
        <end position="339"/>
    </location>
</feature>
<dbReference type="PROSITE" id="PS00018">
    <property type="entry name" value="EF_HAND_1"/>
    <property type="match status" value="2"/>
</dbReference>
<dbReference type="InterPro" id="IPR013099">
    <property type="entry name" value="K_chnl_dom"/>
</dbReference>
<dbReference type="EMBL" id="JBFOLJ010000013">
    <property type="protein sequence ID" value="KAL2483699.1"/>
    <property type="molecule type" value="Genomic_DNA"/>
</dbReference>
<keyword evidence="8" id="KW-0677">Repeat</keyword>
<evidence type="ECO:0000313" key="19">
    <source>
        <dbReference type="Proteomes" id="UP001604277"/>
    </source>
</evidence>
<evidence type="ECO:0000259" key="17">
    <source>
        <dbReference type="Pfam" id="PF07885"/>
    </source>
</evidence>
<feature type="transmembrane region" description="Helical" evidence="16">
    <location>
        <begin position="173"/>
        <end position="192"/>
    </location>
</feature>
<dbReference type="PANTHER" id="PTHR11003:SF291">
    <property type="entry name" value="IP11374P"/>
    <property type="match status" value="1"/>
</dbReference>
<evidence type="ECO:0000256" key="4">
    <source>
        <dbReference type="ARBA" id="ARBA00022538"/>
    </source>
</evidence>
<evidence type="ECO:0000313" key="18">
    <source>
        <dbReference type="EMBL" id="KAL2483699.1"/>
    </source>
</evidence>
<keyword evidence="11" id="KW-0630">Potassium</keyword>
<keyword evidence="5" id="KW-0926">Vacuole</keyword>
<feature type="transmembrane region" description="Helical" evidence="16">
    <location>
        <begin position="315"/>
        <end position="336"/>
    </location>
</feature>
<evidence type="ECO:0000256" key="7">
    <source>
        <dbReference type="ARBA" id="ARBA00022723"/>
    </source>
</evidence>
<feature type="transmembrane region" description="Helical" evidence="16">
    <location>
        <begin position="198"/>
        <end position="218"/>
    </location>
</feature>
<evidence type="ECO:0000256" key="16">
    <source>
        <dbReference type="SAM" id="Phobius"/>
    </source>
</evidence>
<evidence type="ECO:0000256" key="9">
    <source>
        <dbReference type="ARBA" id="ARBA00022826"/>
    </source>
</evidence>
<dbReference type="GO" id="GO:0030007">
    <property type="term" value="P:intracellular potassium ion homeostasis"/>
    <property type="evidence" value="ECO:0007669"/>
    <property type="project" value="UniProtKB-ARBA"/>
</dbReference>
<dbReference type="PRINTS" id="PR01333">
    <property type="entry name" value="2POREKCHANEL"/>
</dbReference>
<comment type="similarity">
    <text evidence="2">Belongs to the two pore domain potassium channel (TC 1.A.1.7) family.</text>
</comment>
<comment type="subcellular location">
    <subcellularLocation>
        <location evidence="1">Vacuole membrane</location>
        <topology evidence="1">Multi-pass membrane protein</topology>
    </subcellularLocation>
</comment>
<dbReference type="SUPFAM" id="SSF81324">
    <property type="entry name" value="Voltage-gated potassium channels"/>
    <property type="match status" value="2"/>
</dbReference>
<evidence type="ECO:0000256" key="13">
    <source>
        <dbReference type="ARBA" id="ARBA00023065"/>
    </source>
</evidence>
<evidence type="ECO:0000256" key="14">
    <source>
        <dbReference type="ARBA" id="ARBA00023136"/>
    </source>
</evidence>
<evidence type="ECO:0000256" key="2">
    <source>
        <dbReference type="ARBA" id="ARBA00010159"/>
    </source>
</evidence>
<name>A0ABD1R925_9LAMI</name>
<feature type="transmembrane region" description="Helical" evidence="16">
    <location>
        <begin position="143"/>
        <end position="161"/>
    </location>
</feature>
<dbReference type="GO" id="GO:0046872">
    <property type="term" value="F:metal ion binding"/>
    <property type="evidence" value="ECO:0007669"/>
    <property type="project" value="UniProtKB-KW"/>
</dbReference>
<feature type="domain" description="Potassium channel" evidence="17">
    <location>
        <begin position="146"/>
        <end position="226"/>
    </location>
</feature>
<evidence type="ECO:0000256" key="12">
    <source>
        <dbReference type="ARBA" id="ARBA00022989"/>
    </source>
</evidence>
<keyword evidence="19" id="KW-1185">Reference proteome</keyword>
<feature type="transmembrane region" description="Helical" evidence="16">
    <location>
        <begin position="261"/>
        <end position="282"/>
    </location>
</feature>
<dbReference type="Gene3D" id="1.10.287.70">
    <property type="match status" value="2"/>
</dbReference>
<evidence type="ECO:0000256" key="11">
    <source>
        <dbReference type="ARBA" id="ARBA00022958"/>
    </source>
</evidence>
<keyword evidence="14 16" id="KW-0472">Membrane</keyword>
<reference evidence="19" key="1">
    <citation type="submission" date="2024-07" db="EMBL/GenBank/DDBJ databases">
        <title>Two chromosome-level genome assemblies of Korean endemic species Abeliophyllum distichum and Forsythia ovata (Oleaceae).</title>
        <authorList>
            <person name="Jang H."/>
        </authorList>
    </citation>
    <scope>NUCLEOTIDE SEQUENCE [LARGE SCALE GENOMIC DNA]</scope>
</reference>
<keyword evidence="9" id="KW-0631">Potassium channel</keyword>
<proteinExistence type="inferred from homology"/>
<keyword evidence="3" id="KW-0813">Transport</keyword>
<evidence type="ECO:0000256" key="5">
    <source>
        <dbReference type="ARBA" id="ARBA00022554"/>
    </source>
</evidence>
<dbReference type="Pfam" id="PF07885">
    <property type="entry name" value="Ion_trans_2"/>
    <property type="match status" value="2"/>
</dbReference>
<dbReference type="GO" id="GO:0005774">
    <property type="term" value="C:vacuolar membrane"/>
    <property type="evidence" value="ECO:0007669"/>
    <property type="project" value="UniProtKB-SubCell"/>
</dbReference>
<keyword evidence="13" id="KW-0406">Ion transport</keyword>
<dbReference type="GO" id="GO:0005267">
    <property type="term" value="F:potassium channel activity"/>
    <property type="evidence" value="ECO:0007669"/>
    <property type="project" value="UniProtKB-KW"/>
</dbReference>
<dbReference type="FunFam" id="1.10.287.70:FF:000128">
    <property type="entry name" value="Two-pore potassium channel 1"/>
    <property type="match status" value="1"/>
</dbReference>
<dbReference type="InterPro" id="IPR003280">
    <property type="entry name" value="2pore_dom_K_chnl"/>
</dbReference>
<dbReference type="InterPro" id="IPR018247">
    <property type="entry name" value="EF_Hand_1_Ca_BS"/>
</dbReference>
<evidence type="ECO:0000256" key="3">
    <source>
        <dbReference type="ARBA" id="ARBA00022448"/>
    </source>
</evidence>
<evidence type="ECO:0000256" key="1">
    <source>
        <dbReference type="ARBA" id="ARBA00004128"/>
    </source>
</evidence>
<evidence type="ECO:0000256" key="10">
    <source>
        <dbReference type="ARBA" id="ARBA00022837"/>
    </source>
</evidence>
<dbReference type="InterPro" id="IPR011992">
    <property type="entry name" value="EF-hand-dom_pair"/>
</dbReference>
<dbReference type="SUPFAM" id="SSF47473">
    <property type="entry name" value="EF-hand"/>
    <property type="match status" value="1"/>
</dbReference>
<dbReference type="Proteomes" id="UP001604277">
    <property type="component" value="Unassembled WGS sequence"/>
</dbReference>
<dbReference type="PANTHER" id="PTHR11003">
    <property type="entry name" value="POTASSIUM CHANNEL, SUBFAMILY K"/>
    <property type="match status" value="1"/>
</dbReference>
<protein>
    <submittedName>
        <fullName evidence="18">Two-pore potassium channel 1</fullName>
    </submittedName>
</protein>
<keyword evidence="10" id="KW-0106">Calcium</keyword>
<keyword evidence="6 16" id="KW-0812">Transmembrane</keyword>
<dbReference type="AlphaFoldDB" id="A0ABD1R925"/>
<evidence type="ECO:0000256" key="6">
    <source>
        <dbReference type="ARBA" id="ARBA00022692"/>
    </source>
</evidence>
<keyword evidence="12 16" id="KW-1133">Transmembrane helix</keyword>
<sequence>MKKDSSKLRVRSARDGLCSSRQISNTFCSFCNELFKRDAPLKWTQSIKFCSRLPCNSNFRDFPRNLPPAGMANLSENSLLTGLLSPTSQRNQKADPKKKRIRRCRSAPLAEFVPGELNGKNEAMTLPRSESLLDILHPSFKRVAIFLTLYLVVGTICFSYVMDQIKGQKTNVVLDAVYFCIVTMTSVGYGDLVPNSVASKLLACVFVFSGLALIGLILSKGADYLVEKQETLLIKALHMRQKLGPAEILKEVESNKARYKCFTMMALLVVLILVGTIFLATVEKLDIVDSFYCVCSTITTLGYGDKSFSTKAGRVFAIFWILTSTICVAQFFCYIAELNTESRQKALVDWVLTRRMTNVDLEAADLDEDGVVGAAEFVLYKLKEMGKINQEDILLVMEEFEILDVDQSGTLSASDLMLAQSAQT</sequence>
<evidence type="ECO:0000256" key="8">
    <source>
        <dbReference type="ARBA" id="ARBA00022737"/>
    </source>
</evidence>
<accession>A0ABD1R925</accession>
<keyword evidence="7" id="KW-0479">Metal-binding</keyword>
<comment type="caution">
    <text evidence="18">The sequence shown here is derived from an EMBL/GenBank/DDBJ whole genome shotgun (WGS) entry which is preliminary data.</text>
</comment>